<dbReference type="EMBL" id="MU790694">
    <property type="protein sequence ID" value="KAJ3994608.1"/>
    <property type="molecule type" value="Genomic_DNA"/>
</dbReference>
<feature type="signal peptide" evidence="1">
    <location>
        <begin position="1"/>
        <end position="19"/>
    </location>
</feature>
<protein>
    <submittedName>
        <fullName evidence="2">Uncharacterized protein</fullName>
    </submittedName>
</protein>
<evidence type="ECO:0000256" key="1">
    <source>
        <dbReference type="SAM" id="SignalP"/>
    </source>
</evidence>
<organism evidence="2 3">
    <name type="scientific">Lentinula boryana</name>
    <dbReference type="NCBI Taxonomy" id="40481"/>
    <lineage>
        <taxon>Eukaryota</taxon>
        <taxon>Fungi</taxon>
        <taxon>Dikarya</taxon>
        <taxon>Basidiomycota</taxon>
        <taxon>Agaricomycotina</taxon>
        <taxon>Agaricomycetes</taxon>
        <taxon>Agaricomycetidae</taxon>
        <taxon>Agaricales</taxon>
        <taxon>Marasmiineae</taxon>
        <taxon>Omphalotaceae</taxon>
        <taxon>Lentinula</taxon>
    </lineage>
</organism>
<gene>
    <name evidence="2" type="ORF">F5050DRAFT_1713558</name>
</gene>
<accession>A0ABQ8Q814</accession>
<name>A0ABQ8Q814_9AGAR</name>
<keyword evidence="3" id="KW-1185">Reference proteome</keyword>
<reference evidence="2" key="1">
    <citation type="submission" date="2022-08" db="EMBL/GenBank/DDBJ databases">
        <authorList>
            <consortium name="DOE Joint Genome Institute"/>
            <person name="Min B."/>
            <person name="Riley R."/>
            <person name="Sierra-Patev S."/>
            <person name="Naranjo-Ortiz M."/>
            <person name="Looney B."/>
            <person name="Konkel Z."/>
            <person name="Slot J.C."/>
            <person name="Sakamoto Y."/>
            <person name="Steenwyk J.L."/>
            <person name="Rokas A."/>
            <person name="Carro J."/>
            <person name="Camarero S."/>
            <person name="Ferreira P."/>
            <person name="Molpeceres G."/>
            <person name="Ruiz-Duenas F.J."/>
            <person name="Serrano A."/>
            <person name="Henrissat B."/>
            <person name="Drula E."/>
            <person name="Hughes K.W."/>
            <person name="Mata J.L."/>
            <person name="Ishikawa N.K."/>
            <person name="Vargas-Isla R."/>
            <person name="Ushijima S."/>
            <person name="Smith C.A."/>
            <person name="Ahrendt S."/>
            <person name="Andreopoulos W."/>
            <person name="He G."/>
            <person name="Labutti K."/>
            <person name="Lipzen A."/>
            <person name="Ng V."/>
            <person name="Sandor L."/>
            <person name="Barry K."/>
            <person name="Martinez A.T."/>
            <person name="Xiao Y."/>
            <person name="Gibbons J.G."/>
            <person name="Terashima K."/>
            <person name="Hibbett D.S."/>
            <person name="Grigoriev I.V."/>
        </authorList>
    </citation>
    <scope>NUCLEOTIDE SEQUENCE</scope>
    <source>
        <strain evidence="2">TFB10827</strain>
    </source>
</reference>
<sequence length="302" mass="30103">MHLTAIINLYIALTLSVNATPLARRDASAIIVASTSAANGLLGGILAESGDALDSVVPTVGSVADNVIDDVGDAADGITVRKRDSILSGITGIADGAVSTGEGVVDGTVSTAESVTDGAVGAIESAAESATNSISSILGNNLGGLKRDSIIGTTTGILDGVGNDVTNVAGGLTGAAVSAASGIADGAGSVLGGVTSVYLIPQPRALNEVGGSVDSAVGGLDSTASDLASAGASAAIGSLIDFPPGKGKEAQSDFGPRILVVNSEKYFHSHDTLSLDFFVWIWAVEDILHKVKERTTEFERQL</sequence>
<keyword evidence="1" id="KW-0732">Signal</keyword>
<comment type="caution">
    <text evidence="2">The sequence shown here is derived from an EMBL/GenBank/DDBJ whole genome shotgun (WGS) entry which is preliminary data.</text>
</comment>
<dbReference type="Gene3D" id="1.20.120.20">
    <property type="entry name" value="Apolipoprotein"/>
    <property type="match status" value="1"/>
</dbReference>
<proteinExistence type="predicted"/>
<dbReference type="Proteomes" id="UP001163828">
    <property type="component" value="Unassembled WGS sequence"/>
</dbReference>
<evidence type="ECO:0000313" key="2">
    <source>
        <dbReference type="EMBL" id="KAJ3994608.1"/>
    </source>
</evidence>
<feature type="chain" id="PRO_5047441123" evidence="1">
    <location>
        <begin position="20"/>
        <end position="302"/>
    </location>
</feature>
<evidence type="ECO:0000313" key="3">
    <source>
        <dbReference type="Proteomes" id="UP001163828"/>
    </source>
</evidence>